<dbReference type="InterPro" id="IPR007712">
    <property type="entry name" value="RelE/ParE_toxin"/>
</dbReference>
<evidence type="ECO:0008006" key="5">
    <source>
        <dbReference type="Google" id="ProtNLM"/>
    </source>
</evidence>
<dbReference type="Proteomes" id="UP000027647">
    <property type="component" value="Unassembled WGS sequence"/>
</dbReference>
<gene>
    <name evidence="3" type="ORF">EH31_02845</name>
</gene>
<evidence type="ECO:0000313" key="3">
    <source>
        <dbReference type="EMBL" id="KEO91624.1"/>
    </source>
</evidence>
<dbReference type="PANTHER" id="PTHR33755:SF9">
    <property type="entry name" value="TOXIN PARE1"/>
    <property type="match status" value="1"/>
</dbReference>
<dbReference type="RefSeq" id="WP_034957937.1">
    <property type="nucleotide sequence ID" value="NZ_JMIW01000001.1"/>
</dbReference>
<comment type="caution">
    <text evidence="3">The sequence shown here is derived from an EMBL/GenBank/DDBJ whole genome shotgun (WGS) entry which is preliminary data.</text>
</comment>
<accession>A0A074MDV7</accession>
<name>A0A074MDV7_ERYLO</name>
<keyword evidence="4" id="KW-1185">Reference proteome</keyword>
<protein>
    <recommendedName>
        <fullName evidence="5">Toxin</fullName>
    </recommendedName>
</protein>
<dbReference type="Pfam" id="PF05016">
    <property type="entry name" value="ParE_toxin"/>
    <property type="match status" value="1"/>
</dbReference>
<evidence type="ECO:0000256" key="2">
    <source>
        <dbReference type="ARBA" id="ARBA00022649"/>
    </source>
</evidence>
<proteinExistence type="inferred from homology"/>
<dbReference type="eggNOG" id="COG3668">
    <property type="taxonomic scope" value="Bacteria"/>
</dbReference>
<comment type="similarity">
    <text evidence="1">Belongs to the RelE toxin family.</text>
</comment>
<dbReference type="InterPro" id="IPR051803">
    <property type="entry name" value="TA_system_RelE-like_toxin"/>
</dbReference>
<reference evidence="3 4" key="1">
    <citation type="submission" date="2014-04" db="EMBL/GenBank/DDBJ databases">
        <title>A comprehensive comparison of genomes of Erythrobacter spp. strains.</title>
        <authorList>
            <person name="Zheng Q."/>
        </authorList>
    </citation>
    <scope>NUCLEOTIDE SEQUENCE [LARGE SCALE GENOMIC DNA]</scope>
    <source>
        <strain evidence="3 4">DSM 6997</strain>
    </source>
</reference>
<dbReference type="OrthoDB" id="7173315at2"/>
<dbReference type="EMBL" id="JMIW01000001">
    <property type="protein sequence ID" value="KEO91624.1"/>
    <property type="molecule type" value="Genomic_DNA"/>
</dbReference>
<organism evidence="3 4">
    <name type="scientific">Erythrobacter longus</name>
    <dbReference type="NCBI Taxonomy" id="1044"/>
    <lineage>
        <taxon>Bacteria</taxon>
        <taxon>Pseudomonadati</taxon>
        <taxon>Pseudomonadota</taxon>
        <taxon>Alphaproteobacteria</taxon>
        <taxon>Sphingomonadales</taxon>
        <taxon>Erythrobacteraceae</taxon>
        <taxon>Erythrobacter/Porphyrobacter group</taxon>
        <taxon>Erythrobacter</taxon>
    </lineage>
</organism>
<evidence type="ECO:0000313" key="4">
    <source>
        <dbReference type="Proteomes" id="UP000027647"/>
    </source>
</evidence>
<dbReference type="Gene3D" id="3.30.2310.20">
    <property type="entry name" value="RelE-like"/>
    <property type="match status" value="1"/>
</dbReference>
<evidence type="ECO:0000256" key="1">
    <source>
        <dbReference type="ARBA" id="ARBA00006226"/>
    </source>
</evidence>
<keyword evidence="2" id="KW-1277">Toxin-antitoxin system</keyword>
<dbReference type="InterPro" id="IPR035093">
    <property type="entry name" value="RelE/ParE_toxin_dom_sf"/>
</dbReference>
<dbReference type="PANTHER" id="PTHR33755">
    <property type="entry name" value="TOXIN PARE1-RELATED"/>
    <property type="match status" value="1"/>
</dbReference>
<dbReference type="AlphaFoldDB" id="A0A074MDV7"/>
<sequence>MLEIEYLPRALSKIAEISDQTIADWGEAQAKRYIAGFRETIELAAEFPGMGARVYGLPAQYRKVPSGVRFIIYRANDDVLTVVRIIHEREDVPEGLDDI</sequence>
<dbReference type="STRING" id="1044.EH31_02845"/>